<feature type="active site" description="Proton acceptor" evidence="4">
    <location>
        <position position="76"/>
    </location>
</feature>
<comment type="function">
    <text evidence="4">Nucleoside triphosphate pyrophosphatase that hydrolyzes dTTP and UTP. May have a dual role in cell division arrest and in preventing the incorporation of modified nucleotides into cellular nucleic acids.</text>
</comment>
<evidence type="ECO:0000256" key="1">
    <source>
        <dbReference type="ARBA" id="ARBA00001968"/>
    </source>
</evidence>
<evidence type="ECO:0000313" key="5">
    <source>
        <dbReference type="EMBL" id="UTY33813.1"/>
    </source>
</evidence>
<dbReference type="PIRSF" id="PIRSF006305">
    <property type="entry name" value="Maf"/>
    <property type="match status" value="1"/>
</dbReference>
<protein>
    <recommendedName>
        <fullName evidence="4">dTTP/UTP pyrophosphatase</fullName>
        <shortName evidence="4">dTTPase/UTPase</shortName>
        <ecNumber evidence="4">3.6.1.9</ecNumber>
    </recommendedName>
    <alternativeName>
        <fullName evidence="4">Nucleoside triphosphate pyrophosphatase</fullName>
    </alternativeName>
    <alternativeName>
        <fullName evidence="4">Nucleotide pyrophosphatase</fullName>
        <shortName evidence="4">Nucleotide PPase</shortName>
    </alternativeName>
</protein>
<dbReference type="CDD" id="cd00555">
    <property type="entry name" value="Maf"/>
    <property type="match status" value="1"/>
</dbReference>
<accession>A0AAE9SHF1</accession>
<dbReference type="SUPFAM" id="SSF52972">
    <property type="entry name" value="ITPase-like"/>
    <property type="match status" value="1"/>
</dbReference>
<comment type="catalytic activity">
    <reaction evidence="4">
        <text>UTP + H2O = UMP + diphosphate + H(+)</text>
        <dbReference type="Rhea" id="RHEA:29395"/>
        <dbReference type="ChEBI" id="CHEBI:15377"/>
        <dbReference type="ChEBI" id="CHEBI:15378"/>
        <dbReference type="ChEBI" id="CHEBI:33019"/>
        <dbReference type="ChEBI" id="CHEBI:46398"/>
        <dbReference type="ChEBI" id="CHEBI:57865"/>
        <dbReference type="EC" id="3.6.1.9"/>
    </reaction>
</comment>
<dbReference type="InterPro" id="IPR003697">
    <property type="entry name" value="Maf-like"/>
</dbReference>
<feature type="site" description="Important for substrate specificity" evidence="4">
    <location>
        <position position="77"/>
    </location>
</feature>
<dbReference type="InterPro" id="IPR029001">
    <property type="entry name" value="ITPase-like_fam"/>
</dbReference>
<sequence length="205" mass="22918">MKELILASASPRRKEILDSLGVLFYIKPSNFDESLITEKDPVKKCILTAHCKAESLFKTLPRTADNNLNKLILAADTLVFAIDTEIPNKKIIFGKPKTEKEAEMMLKSHSGSAHFVVSAICLLDCKTGQVNEKHNISKVFFKKLSDKEISAYIKTEEWKDAAGAYKIQGKASFFIEKIEGSYTGIVGLPIKELYEILNEKGFSIL</sequence>
<feature type="site" description="Important for substrate specificity" evidence="4">
    <location>
        <position position="12"/>
    </location>
</feature>
<dbReference type="Gene3D" id="3.90.950.10">
    <property type="match status" value="1"/>
</dbReference>
<comment type="similarity">
    <text evidence="4">Belongs to the Maf family. YhdE subfamily.</text>
</comment>
<reference evidence="5" key="1">
    <citation type="submission" date="2019-04" db="EMBL/GenBank/DDBJ databases">
        <title>Whole genome sequencing of oral phylogroup 2 treponemes.</title>
        <authorList>
            <person name="Chan Y."/>
            <person name="Zeng H.H."/>
            <person name="Yu X.L."/>
            <person name="Leung W.K."/>
            <person name="Watt R.M."/>
        </authorList>
    </citation>
    <scope>NUCLEOTIDE SEQUENCE</scope>
    <source>
        <strain evidence="5">OMZ 835</strain>
    </source>
</reference>
<dbReference type="NCBIfam" id="TIGR00172">
    <property type="entry name" value="maf"/>
    <property type="match status" value="1"/>
</dbReference>
<keyword evidence="3 4" id="KW-0546">Nucleotide metabolism</keyword>
<dbReference type="AlphaFoldDB" id="A0AAE9SHF1"/>
<comment type="catalytic activity">
    <reaction evidence="4">
        <text>dTTP + H2O = dTMP + diphosphate + H(+)</text>
        <dbReference type="Rhea" id="RHEA:28534"/>
        <dbReference type="ChEBI" id="CHEBI:15377"/>
        <dbReference type="ChEBI" id="CHEBI:15378"/>
        <dbReference type="ChEBI" id="CHEBI:33019"/>
        <dbReference type="ChEBI" id="CHEBI:37568"/>
        <dbReference type="ChEBI" id="CHEBI:63528"/>
        <dbReference type="EC" id="3.6.1.9"/>
    </reaction>
</comment>
<dbReference type="EC" id="3.6.1.9" evidence="4"/>
<dbReference type="GO" id="GO:0047429">
    <property type="term" value="F:nucleoside triphosphate diphosphatase activity"/>
    <property type="evidence" value="ECO:0007669"/>
    <property type="project" value="UniProtKB-EC"/>
</dbReference>
<proteinExistence type="inferred from homology"/>
<dbReference type="PANTHER" id="PTHR43213:SF5">
    <property type="entry name" value="BIFUNCTIONAL DTTP_UTP PYROPHOSPHATASE_METHYLTRANSFERASE PROTEIN-RELATED"/>
    <property type="match status" value="1"/>
</dbReference>
<comment type="cofactor">
    <cofactor evidence="1 4">
        <name>a divalent metal cation</name>
        <dbReference type="ChEBI" id="CHEBI:60240"/>
    </cofactor>
</comment>
<comment type="subcellular location">
    <subcellularLocation>
        <location evidence="4">Cytoplasm</location>
    </subcellularLocation>
</comment>
<dbReference type="RefSeq" id="WP_255817107.1">
    <property type="nucleotide sequence ID" value="NZ_CP038803.1"/>
</dbReference>
<dbReference type="GO" id="GO:0005737">
    <property type="term" value="C:cytoplasm"/>
    <property type="evidence" value="ECO:0007669"/>
    <property type="project" value="UniProtKB-SubCell"/>
</dbReference>
<evidence type="ECO:0000256" key="3">
    <source>
        <dbReference type="ARBA" id="ARBA00023080"/>
    </source>
</evidence>
<evidence type="ECO:0000256" key="4">
    <source>
        <dbReference type="HAMAP-Rule" id="MF_00528"/>
    </source>
</evidence>
<feature type="site" description="Important for substrate specificity" evidence="4">
    <location>
        <position position="168"/>
    </location>
</feature>
<dbReference type="Proteomes" id="UP001058682">
    <property type="component" value="Chromosome"/>
</dbReference>
<dbReference type="PANTHER" id="PTHR43213">
    <property type="entry name" value="BIFUNCTIONAL DTTP/UTP PYROPHOSPHATASE/METHYLTRANSFERASE PROTEIN-RELATED"/>
    <property type="match status" value="1"/>
</dbReference>
<dbReference type="HAMAP" id="MF_00528">
    <property type="entry name" value="Maf"/>
    <property type="match status" value="1"/>
</dbReference>
<evidence type="ECO:0000313" key="6">
    <source>
        <dbReference type="Proteomes" id="UP001058682"/>
    </source>
</evidence>
<name>A0AAE9SHF1_9SPIR</name>
<keyword evidence="2 4" id="KW-0378">Hydrolase</keyword>
<evidence type="ECO:0000256" key="2">
    <source>
        <dbReference type="ARBA" id="ARBA00022801"/>
    </source>
</evidence>
<gene>
    <name evidence="5" type="primary">maf</name>
    <name evidence="5" type="ORF">E4N74_07205</name>
</gene>
<organism evidence="5 6">
    <name type="scientific">Treponema putidum</name>
    <dbReference type="NCBI Taxonomy" id="221027"/>
    <lineage>
        <taxon>Bacteria</taxon>
        <taxon>Pseudomonadati</taxon>
        <taxon>Spirochaetota</taxon>
        <taxon>Spirochaetia</taxon>
        <taxon>Spirochaetales</taxon>
        <taxon>Treponemataceae</taxon>
        <taxon>Treponema</taxon>
    </lineage>
</organism>
<dbReference type="GO" id="GO:0009117">
    <property type="term" value="P:nucleotide metabolic process"/>
    <property type="evidence" value="ECO:0007669"/>
    <property type="project" value="UniProtKB-KW"/>
</dbReference>
<dbReference type="Pfam" id="PF02545">
    <property type="entry name" value="Maf"/>
    <property type="match status" value="1"/>
</dbReference>
<keyword evidence="4" id="KW-0963">Cytoplasm</keyword>
<comment type="caution">
    <text evidence="4">Lacks conserved residue(s) required for the propagation of feature annotation.</text>
</comment>
<dbReference type="EMBL" id="CP038804">
    <property type="protein sequence ID" value="UTY33813.1"/>
    <property type="molecule type" value="Genomic_DNA"/>
</dbReference>